<protein>
    <submittedName>
        <fullName evidence="6">Uncharacterized protein</fullName>
    </submittedName>
</protein>
<dbReference type="Proteomes" id="UP000799771">
    <property type="component" value="Unassembled WGS sequence"/>
</dbReference>
<dbReference type="GO" id="GO:0000981">
    <property type="term" value="F:DNA-binding transcription factor activity, RNA polymerase II-specific"/>
    <property type="evidence" value="ECO:0007669"/>
    <property type="project" value="TreeGrafter"/>
</dbReference>
<evidence type="ECO:0000256" key="2">
    <source>
        <dbReference type="ARBA" id="ARBA00023015"/>
    </source>
</evidence>
<dbReference type="InterPro" id="IPR051089">
    <property type="entry name" value="prtT"/>
</dbReference>
<dbReference type="OrthoDB" id="1600564at2759"/>
<dbReference type="GO" id="GO:0000976">
    <property type="term" value="F:transcription cis-regulatory region binding"/>
    <property type="evidence" value="ECO:0007669"/>
    <property type="project" value="TreeGrafter"/>
</dbReference>
<keyword evidence="5" id="KW-0539">Nucleus</keyword>
<gene>
    <name evidence="6" type="ORF">P153DRAFT_96620</name>
</gene>
<evidence type="ECO:0000256" key="4">
    <source>
        <dbReference type="ARBA" id="ARBA00023163"/>
    </source>
</evidence>
<keyword evidence="2" id="KW-0805">Transcription regulation</keyword>
<proteinExistence type="predicted"/>
<keyword evidence="7" id="KW-1185">Reference proteome</keyword>
<dbReference type="GO" id="GO:0005634">
    <property type="term" value="C:nucleus"/>
    <property type="evidence" value="ECO:0007669"/>
    <property type="project" value="UniProtKB-SubCell"/>
</dbReference>
<evidence type="ECO:0000313" key="6">
    <source>
        <dbReference type="EMBL" id="KAF2133662.1"/>
    </source>
</evidence>
<accession>A0A6A6ANT5</accession>
<dbReference type="EMBL" id="ML977498">
    <property type="protein sequence ID" value="KAF2133662.1"/>
    <property type="molecule type" value="Genomic_DNA"/>
</dbReference>
<reference evidence="6" key="1">
    <citation type="journal article" date="2020" name="Stud. Mycol.">
        <title>101 Dothideomycetes genomes: a test case for predicting lifestyles and emergence of pathogens.</title>
        <authorList>
            <person name="Haridas S."/>
            <person name="Albert R."/>
            <person name="Binder M."/>
            <person name="Bloem J."/>
            <person name="Labutti K."/>
            <person name="Salamov A."/>
            <person name="Andreopoulos B."/>
            <person name="Baker S."/>
            <person name="Barry K."/>
            <person name="Bills G."/>
            <person name="Bluhm B."/>
            <person name="Cannon C."/>
            <person name="Castanera R."/>
            <person name="Culley D."/>
            <person name="Daum C."/>
            <person name="Ezra D."/>
            <person name="Gonzalez J."/>
            <person name="Henrissat B."/>
            <person name="Kuo A."/>
            <person name="Liang C."/>
            <person name="Lipzen A."/>
            <person name="Lutzoni F."/>
            <person name="Magnuson J."/>
            <person name="Mondo S."/>
            <person name="Nolan M."/>
            <person name="Ohm R."/>
            <person name="Pangilinan J."/>
            <person name="Park H.-J."/>
            <person name="Ramirez L."/>
            <person name="Alfaro M."/>
            <person name="Sun H."/>
            <person name="Tritt A."/>
            <person name="Yoshinaga Y."/>
            <person name="Zwiers L.-H."/>
            <person name="Turgeon B."/>
            <person name="Goodwin S."/>
            <person name="Spatafora J."/>
            <person name="Crous P."/>
            <person name="Grigoriev I."/>
        </authorList>
    </citation>
    <scope>NUCLEOTIDE SEQUENCE</scope>
    <source>
        <strain evidence="6">CBS 119687</strain>
    </source>
</reference>
<dbReference type="AlphaFoldDB" id="A0A6A6ANT5"/>
<organism evidence="6 7">
    <name type="scientific">Dothidotthia symphoricarpi CBS 119687</name>
    <dbReference type="NCBI Taxonomy" id="1392245"/>
    <lineage>
        <taxon>Eukaryota</taxon>
        <taxon>Fungi</taxon>
        <taxon>Dikarya</taxon>
        <taxon>Ascomycota</taxon>
        <taxon>Pezizomycotina</taxon>
        <taxon>Dothideomycetes</taxon>
        <taxon>Pleosporomycetidae</taxon>
        <taxon>Pleosporales</taxon>
        <taxon>Dothidotthiaceae</taxon>
        <taxon>Dothidotthia</taxon>
    </lineage>
</organism>
<evidence type="ECO:0000256" key="1">
    <source>
        <dbReference type="ARBA" id="ARBA00004123"/>
    </source>
</evidence>
<dbReference type="GeneID" id="54413953"/>
<evidence type="ECO:0000313" key="7">
    <source>
        <dbReference type="Proteomes" id="UP000799771"/>
    </source>
</evidence>
<name>A0A6A6ANT5_9PLEO</name>
<dbReference type="PANTHER" id="PTHR31845">
    <property type="entry name" value="FINGER DOMAIN PROTEIN, PUTATIVE-RELATED"/>
    <property type="match status" value="1"/>
</dbReference>
<evidence type="ECO:0000256" key="5">
    <source>
        <dbReference type="ARBA" id="ARBA00023242"/>
    </source>
</evidence>
<keyword evidence="3" id="KW-0238">DNA-binding</keyword>
<keyword evidence="4" id="KW-0804">Transcription</keyword>
<comment type="subcellular location">
    <subcellularLocation>
        <location evidence="1">Nucleus</location>
    </subcellularLocation>
</comment>
<dbReference type="RefSeq" id="XP_033528049.1">
    <property type="nucleotide sequence ID" value="XM_033673521.1"/>
</dbReference>
<evidence type="ECO:0000256" key="3">
    <source>
        <dbReference type="ARBA" id="ARBA00023125"/>
    </source>
</evidence>
<sequence>MLAGLARSLVSDLRLDKPQNPSWCPAVGPYEEDKTVRSNESRRAHIACFALSTTISTTFKYDMMRWSPQLEQDCSQLVIEADAEGDEILVSMARISRICLQVADVNRHLSDNNGTHATLHITPLLCSLDQLSSTFSGELSSHSSIVAFTSTARISIYELTLLHSPIQPAQSNIILDCRRIDHLMACLQLCKQCAEQYLNFDFINITTPTSLVFTHCIRNLHKLATLPDAGWDSAIVRQTVNIVGLLDLCAAGAERADAKLKEETGKDSVFAMAAKSVRDSAPPNWRLPNPEPQNSGDAVIEGWTGTDALDLPFVDFSDDFWLNTPFYL</sequence>
<dbReference type="PANTHER" id="PTHR31845:SF10">
    <property type="entry name" value="ZN(II)2CYS6 TRANSCRIPTION FACTOR (EUROFUNG)"/>
    <property type="match status" value="1"/>
</dbReference>